<dbReference type="AlphaFoldDB" id="A0AAN6VGM4"/>
<organism evidence="1 2">
    <name type="scientific">Chaetomidium leptoderma</name>
    <dbReference type="NCBI Taxonomy" id="669021"/>
    <lineage>
        <taxon>Eukaryota</taxon>
        <taxon>Fungi</taxon>
        <taxon>Dikarya</taxon>
        <taxon>Ascomycota</taxon>
        <taxon>Pezizomycotina</taxon>
        <taxon>Sordariomycetes</taxon>
        <taxon>Sordariomycetidae</taxon>
        <taxon>Sordariales</taxon>
        <taxon>Chaetomiaceae</taxon>
        <taxon>Chaetomidium</taxon>
    </lineage>
</organism>
<protein>
    <submittedName>
        <fullName evidence="1">Uncharacterized protein</fullName>
    </submittedName>
</protein>
<comment type="caution">
    <text evidence="1">The sequence shown here is derived from an EMBL/GenBank/DDBJ whole genome shotgun (WGS) entry which is preliminary data.</text>
</comment>
<keyword evidence="2" id="KW-1185">Reference proteome</keyword>
<dbReference type="Proteomes" id="UP001302745">
    <property type="component" value="Unassembled WGS sequence"/>
</dbReference>
<reference evidence="1" key="1">
    <citation type="journal article" date="2023" name="Mol. Phylogenet. Evol.">
        <title>Genome-scale phylogeny and comparative genomics of the fungal order Sordariales.</title>
        <authorList>
            <person name="Hensen N."/>
            <person name="Bonometti L."/>
            <person name="Westerberg I."/>
            <person name="Brannstrom I.O."/>
            <person name="Guillou S."/>
            <person name="Cros-Aarteil S."/>
            <person name="Calhoun S."/>
            <person name="Haridas S."/>
            <person name="Kuo A."/>
            <person name="Mondo S."/>
            <person name="Pangilinan J."/>
            <person name="Riley R."/>
            <person name="LaButti K."/>
            <person name="Andreopoulos B."/>
            <person name="Lipzen A."/>
            <person name="Chen C."/>
            <person name="Yan M."/>
            <person name="Daum C."/>
            <person name="Ng V."/>
            <person name="Clum A."/>
            <person name="Steindorff A."/>
            <person name="Ohm R.A."/>
            <person name="Martin F."/>
            <person name="Silar P."/>
            <person name="Natvig D.O."/>
            <person name="Lalanne C."/>
            <person name="Gautier V."/>
            <person name="Ament-Velasquez S.L."/>
            <person name="Kruys A."/>
            <person name="Hutchinson M.I."/>
            <person name="Powell A.J."/>
            <person name="Barry K."/>
            <person name="Miller A.N."/>
            <person name="Grigoriev I.V."/>
            <person name="Debuchy R."/>
            <person name="Gladieux P."/>
            <person name="Hiltunen Thoren M."/>
            <person name="Johannesson H."/>
        </authorList>
    </citation>
    <scope>NUCLEOTIDE SEQUENCE</scope>
    <source>
        <strain evidence="1">CBS 538.74</strain>
    </source>
</reference>
<proteinExistence type="predicted"/>
<reference evidence="1" key="2">
    <citation type="submission" date="2023-05" db="EMBL/GenBank/DDBJ databases">
        <authorList>
            <consortium name="Lawrence Berkeley National Laboratory"/>
            <person name="Steindorff A."/>
            <person name="Hensen N."/>
            <person name="Bonometti L."/>
            <person name="Westerberg I."/>
            <person name="Brannstrom I.O."/>
            <person name="Guillou S."/>
            <person name="Cros-Aarteil S."/>
            <person name="Calhoun S."/>
            <person name="Haridas S."/>
            <person name="Kuo A."/>
            <person name="Mondo S."/>
            <person name="Pangilinan J."/>
            <person name="Riley R."/>
            <person name="Labutti K."/>
            <person name="Andreopoulos B."/>
            <person name="Lipzen A."/>
            <person name="Chen C."/>
            <person name="Yanf M."/>
            <person name="Daum C."/>
            <person name="Ng V."/>
            <person name="Clum A."/>
            <person name="Ohm R."/>
            <person name="Martin F."/>
            <person name="Silar P."/>
            <person name="Natvig D."/>
            <person name="Lalanne C."/>
            <person name="Gautier V."/>
            <person name="Ament-Velasquez S.L."/>
            <person name="Kruys A."/>
            <person name="Hutchinson M.I."/>
            <person name="Powell A.J."/>
            <person name="Barry K."/>
            <person name="Miller A.N."/>
            <person name="Grigoriev I.V."/>
            <person name="Debuchy R."/>
            <person name="Gladieux P."/>
            <person name="Thoren M.H."/>
            <person name="Johannesson H."/>
        </authorList>
    </citation>
    <scope>NUCLEOTIDE SEQUENCE</scope>
    <source>
        <strain evidence="1">CBS 538.74</strain>
    </source>
</reference>
<accession>A0AAN6VGM4</accession>
<dbReference type="EMBL" id="MU857030">
    <property type="protein sequence ID" value="KAK4151157.1"/>
    <property type="molecule type" value="Genomic_DNA"/>
</dbReference>
<evidence type="ECO:0000313" key="1">
    <source>
        <dbReference type="EMBL" id="KAK4151157.1"/>
    </source>
</evidence>
<gene>
    <name evidence="1" type="ORF">C8A00DRAFT_17416</name>
</gene>
<sequence>MCILRIPQHPWCHCTDPSAVDTSGNLKCTHHIWIRPDSIPLPTPTSTTTPTTTTTPEEFQLEAFLAKITRPGPHWEHCTTYTLTHAHPTPEADDELLCPETLRLQAANKDHGHKRFYAWDGLCAHCNHPDHAGLELSLFPLAEHWALQPATIDLGAEHQGELVWVELVPGEYEYGFMVWDGSKVPEGLEKKLIAACEGGQGLYVDVVVGEGGAVYQGRSGVYLMPGHYDITLLWEVNREEKKGWFEVGAEVVGQVVVDGVSKLL</sequence>
<name>A0AAN6VGM4_9PEZI</name>
<evidence type="ECO:0000313" key="2">
    <source>
        <dbReference type="Proteomes" id="UP001302745"/>
    </source>
</evidence>